<accession>A0A0A8ZPV0</accession>
<sequence>MSLGLRNFLRSYTILIKNIQGYK</sequence>
<dbReference type="AlphaFoldDB" id="A0A0A8ZPV0"/>
<dbReference type="EMBL" id="GBRH01261028">
    <property type="protein sequence ID" value="JAD36867.1"/>
    <property type="molecule type" value="Transcribed_RNA"/>
</dbReference>
<reference evidence="1" key="2">
    <citation type="journal article" date="2015" name="Data Brief">
        <title>Shoot transcriptome of the giant reed, Arundo donax.</title>
        <authorList>
            <person name="Barrero R.A."/>
            <person name="Guerrero F.D."/>
            <person name="Moolhuijzen P."/>
            <person name="Goolsby J.A."/>
            <person name="Tidwell J."/>
            <person name="Bellgard S.E."/>
            <person name="Bellgard M.I."/>
        </authorList>
    </citation>
    <scope>NUCLEOTIDE SEQUENCE</scope>
    <source>
        <tissue evidence="1">Shoot tissue taken approximately 20 cm above the soil surface</tissue>
    </source>
</reference>
<reference evidence="1" key="1">
    <citation type="submission" date="2014-09" db="EMBL/GenBank/DDBJ databases">
        <authorList>
            <person name="Magalhaes I.L.F."/>
            <person name="Oliveira U."/>
            <person name="Santos F.R."/>
            <person name="Vidigal T.H.D.A."/>
            <person name="Brescovit A.D."/>
            <person name="Santos A.J."/>
        </authorList>
    </citation>
    <scope>NUCLEOTIDE SEQUENCE</scope>
    <source>
        <tissue evidence="1">Shoot tissue taken approximately 20 cm above the soil surface</tissue>
    </source>
</reference>
<evidence type="ECO:0000313" key="1">
    <source>
        <dbReference type="EMBL" id="JAD36867.1"/>
    </source>
</evidence>
<protein>
    <submittedName>
        <fullName evidence="1">Uncharacterized protein</fullName>
    </submittedName>
</protein>
<proteinExistence type="predicted"/>
<organism evidence="1">
    <name type="scientific">Arundo donax</name>
    <name type="common">Giant reed</name>
    <name type="synonym">Donax arundinaceus</name>
    <dbReference type="NCBI Taxonomy" id="35708"/>
    <lineage>
        <taxon>Eukaryota</taxon>
        <taxon>Viridiplantae</taxon>
        <taxon>Streptophyta</taxon>
        <taxon>Embryophyta</taxon>
        <taxon>Tracheophyta</taxon>
        <taxon>Spermatophyta</taxon>
        <taxon>Magnoliopsida</taxon>
        <taxon>Liliopsida</taxon>
        <taxon>Poales</taxon>
        <taxon>Poaceae</taxon>
        <taxon>PACMAD clade</taxon>
        <taxon>Arundinoideae</taxon>
        <taxon>Arundineae</taxon>
        <taxon>Arundo</taxon>
    </lineage>
</organism>
<name>A0A0A8ZPV0_ARUDO</name>